<sequence length="388" mass="45270">MSLKTIENDDLPATARPSRGEEWWGCISFNSDGERECKRSSTGKYYYLSDCNKVCDETEVSGRLNVGLAYDIVKLLVKLKVPEKRVKCHLDVLAHGKETAFRWNVFMYNETYLFKLDNVKSVSFTVKVDCANLKAPLTIATHINWLICDSETPGYLVIAFVRLMKAGFACHAQQLRRALTKSSFEESVRMQILLEDIAVFRQDIYFEDCNQRVWNTLAKRPTYYERQQFVYEVCNYQLLLEIEKSGDVAVWDYIKMHLTSSPSNGTEKYMHFLGIIYEEDEHGAACDEPKFLPESVLRKPRISRFLKMKLAKFAEFGLQRVPEDKLTEKRHVNNLAKLVQTLPGPLNDEARTDHTCDIESRNRMTWTYEYTHPTTEFNTFRIKRFYVK</sequence>
<evidence type="ECO:0000313" key="2">
    <source>
        <dbReference type="Proteomes" id="UP001190700"/>
    </source>
</evidence>
<dbReference type="AlphaFoldDB" id="A0AAE0BEK6"/>
<dbReference type="Proteomes" id="UP001190700">
    <property type="component" value="Unassembled WGS sequence"/>
</dbReference>
<reference evidence="1 2" key="1">
    <citation type="journal article" date="2015" name="Genome Biol. Evol.">
        <title>Comparative Genomics of a Bacterivorous Green Alga Reveals Evolutionary Causalities and Consequences of Phago-Mixotrophic Mode of Nutrition.</title>
        <authorList>
            <person name="Burns J.A."/>
            <person name="Paasch A."/>
            <person name="Narechania A."/>
            <person name="Kim E."/>
        </authorList>
    </citation>
    <scope>NUCLEOTIDE SEQUENCE [LARGE SCALE GENOMIC DNA]</scope>
    <source>
        <strain evidence="1 2">PLY_AMNH</strain>
    </source>
</reference>
<keyword evidence="2" id="KW-1185">Reference proteome</keyword>
<name>A0AAE0BEK6_9CHLO</name>
<dbReference type="EMBL" id="LGRX02035483">
    <property type="protein sequence ID" value="KAK3234543.1"/>
    <property type="molecule type" value="Genomic_DNA"/>
</dbReference>
<gene>
    <name evidence="1" type="ORF">CYMTET_55094</name>
</gene>
<comment type="caution">
    <text evidence="1">The sequence shown here is derived from an EMBL/GenBank/DDBJ whole genome shotgun (WGS) entry which is preliminary data.</text>
</comment>
<evidence type="ECO:0000313" key="1">
    <source>
        <dbReference type="EMBL" id="KAK3234543.1"/>
    </source>
</evidence>
<accession>A0AAE0BEK6</accession>
<protein>
    <submittedName>
        <fullName evidence="1">Uncharacterized protein</fullName>
    </submittedName>
</protein>
<organism evidence="1 2">
    <name type="scientific">Cymbomonas tetramitiformis</name>
    <dbReference type="NCBI Taxonomy" id="36881"/>
    <lineage>
        <taxon>Eukaryota</taxon>
        <taxon>Viridiplantae</taxon>
        <taxon>Chlorophyta</taxon>
        <taxon>Pyramimonadophyceae</taxon>
        <taxon>Pyramimonadales</taxon>
        <taxon>Pyramimonadaceae</taxon>
        <taxon>Cymbomonas</taxon>
    </lineage>
</organism>
<proteinExistence type="predicted"/>